<dbReference type="STRING" id="1322246.BN4_11239"/>
<proteinExistence type="predicted"/>
<keyword evidence="3" id="KW-0812">Transmembrane</keyword>
<organism evidence="6 7">
    <name type="scientific">Pseudodesulfovibrio piezophilus (strain DSM 21447 / JCM 15486 / C1TLV30)</name>
    <name type="common">Desulfovibrio piezophilus</name>
    <dbReference type="NCBI Taxonomy" id="1322246"/>
    <lineage>
        <taxon>Bacteria</taxon>
        <taxon>Pseudomonadati</taxon>
        <taxon>Thermodesulfobacteriota</taxon>
        <taxon>Desulfovibrionia</taxon>
        <taxon>Desulfovibrionales</taxon>
        <taxon>Desulfovibrionaceae</taxon>
    </lineage>
</organism>
<sequence length="434" mass="48047">MSETPHVVSLFKRFLGKLRPMAGKRFLWIIPVVLVGGIVVITRVSGKEVEGVNVLETAYIEYGDVKKEILATGVVRPEEGAVVKLGTRFTGVISELYVKLGDAVTKGQLIAELDGREQEFICQQNRATIQKLKTQLMQQKMKYPLQIKEAAASLHEAEVEKKYAAQTYARNKKLAQSGHVAEEKLDDTIRTLRVAEQTVVARRSTKERLESEFQYEIPSLEDAVLEAEAALKQCTTRLSYAHLVSPMSGVVSEITARQGETVVAGLQVANLITIIDTERLELQILIDENDIGSVKQGAAVKYTVESYPEKEFSGQVALIHPGPELRDNIVYYRALVRVSPEDAHLLRPEMTARCYVSVVEKKHVLCVPNAAFKWVGDKHVVFVCEGDGVYPVQVTTGLDGLFVTEVVAGLEEGQQIATHLELPDVLPADWDAVL</sequence>
<feature type="transmembrane region" description="Helical" evidence="3">
    <location>
        <begin position="26"/>
        <end position="46"/>
    </location>
</feature>
<dbReference type="Pfam" id="PF25917">
    <property type="entry name" value="BSH_RND"/>
    <property type="match status" value="1"/>
</dbReference>
<dbReference type="Gene3D" id="6.10.140.1990">
    <property type="match status" value="1"/>
</dbReference>
<feature type="domain" description="Multidrug resistance protein MdtA-like barrel-sandwich hybrid" evidence="4">
    <location>
        <begin position="82"/>
        <end position="272"/>
    </location>
</feature>
<dbReference type="GO" id="GO:0030313">
    <property type="term" value="C:cell envelope"/>
    <property type="evidence" value="ECO:0007669"/>
    <property type="project" value="UniProtKB-SubCell"/>
</dbReference>
<keyword evidence="3" id="KW-1133">Transmembrane helix</keyword>
<dbReference type="Pfam" id="PF25975">
    <property type="entry name" value="CzcB_C"/>
    <property type="match status" value="1"/>
</dbReference>
<evidence type="ECO:0000256" key="3">
    <source>
        <dbReference type="SAM" id="Phobius"/>
    </source>
</evidence>
<accession>M1WJT9</accession>
<dbReference type="PANTHER" id="PTHR32347">
    <property type="entry name" value="EFFLUX SYSTEM COMPONENT YKNX-RELATED"/>
    <property type="match status" value="1"/>
</dbReference>
<dbReference type="Gene3D" id="2.40.420.20">
    <property type="match status" value="1"/>
</dbReference>
<dbReference type="InterPro" id="IPR050465">
    <property type="entry name" value="UPF0194_transport"/>
</dbReference>
<dbReference type="BioCyc" id="DPIE1322246:BN4_RS06200-MONOMER"/>
<dbReference type="PATRIC" id="fig|879567.3.peg.1282"/>
<dbReference type="AlphaFoldDB" id="M1WJT9"/>
<dbReference type="Gene3D" id="2.40.50.100">
    <property type="match status" value="1"/>
</dbReference>
<dbReference type="GO" id="GO:1990195">
    <property type="term" value="C:macrolide transmembrane transporter complex"/>
    <property type="evidence" value="ECO:0007669"/>
    <property type="project" value="InterPro"/>
</dbReference>
<dbReference type="InterPro" id="IPR030190">
    <property type="entry name" value="MacA_alpha-hairpin_sf"/>
</dbReference>
<dbReference type="EMBL" id="FO203427">
    <property type="protein sequence ID" value="CCH48476.1"/>
    <property type="molecule type" value="Genomic_DNA"/>
</dbReference>
<dbReference type="SUPFAM" id="SSF111369">
    <property type="entry name" value="HlyD-like secretion proteins"/>
    <property type="match status" value="1"/>
</dbReference>
<evidence type="ECO:0000256" key="2">
    <source>
        <dbReference type="ARBA" id="ARBA00023054"/>
    </source>
</evidence>
<dbReference type="KEGG" id="dpi:BN4_11239"/>
<dbReference type="Gene3D" id="2.40.30.170">
    <property type="match status" value="1"/>
</dbReference>
<keyword evidence="7" id="KW-1185">Reference proteome</keyword>
<gene>
    <name evidence="6" type="ordered locus">BN4_11239</name>
</gene>
<dbReference type="InterPro" id="IPR058649">
    <property type="entry name" value="CzcB_C"/>
</dbReference>
<evidence type="ECO:0000313" key="6">
    <source>
        <dbReference type="EMBL" id="CCH48476.1"/>
    </source>
</evidence>
<evidence type="ECO:0000256" key="1">
    <source>
        <dbReference type="ARBA" id="ARBA00004196"/>
    </source>
</evidence>
<keyword evidence="3" id="KW-0472">Membrane</keyword>
<dbReference type="RefSeq" id="WP_015414524.1">
    <property type="nucleotide sequence ID" value="NC_020409.1"/>
</dbReference>
<protein>
    <submittedName>
        <fullName evidence="6">Secretion protein HlyD</fullName>
    </submittedName>
</protein>
<evidence type="ECO:0000259" key="4">
    <source>
        <dbReference type="Pfam" id="PF25917"/>
    </source>
</evidence>
<name>M1WJT9_PSEP2</name>
<reference evidence="7" key="2">
    <citation type="journal article" date="2013" name="Stand. Genomic Sci.">
        <title>Complete genome sequence of Desulfocapsa sulfexigens, a marine deltaproteobacterium specialized in disproportionating inorganic sulfur compounds.</title>
        <authorList>
            <person name="Finster K.W."/>
            <person name="Kjeldsen K.U."/>
            <person name="Kube M."/>
            <person name="Reinhardt R."/>
            <person name="Mussmann M."/>
            <person name="Amann R."/>
            <person name="Schreiber L."/>
        </authorList>
    </citation>
    <scope>NUCLEOTIDE SEQUENCE [LARGE SCALE GENOMIC DNA]</scope>
    <source>
        <strain evidence="7">DSM 10523 / SB164P1</strain>
    </source>
</reference>
<dbReference type="GO" id="GO:0019898">
    <property type="term" value="C:extrinsic component of membrane"/>
    <property type="evidence" value="ECO:0007669"/>
    <property type="project" value="InterPro"/>
</dbReference>
<dbReference type="HOGENOM" id="CLU_018816_14_1_7"/>
<dbReference type="PANTHER" id="PTHR32347:SF14">
    <property type="entry name" value="EFFLUX SYSTEM COMPONENT YKNX-RELATED"/>
    <property type="match status" value="1"/>
</dbReference>
<comment type="subcellular location">
    <subcellularLocation>
        <location evidence="1">Cell envelope</location>
    </subcellularLocation>
</comment>
<feature type="domain" description="CzcB-like C-terminal circularly permuted SH3-like" evidence="5">
    <location>
        <begin position="366"/>
        <end position="418"/>
    </location>
</feature>
<dbReference type="GO" id="GO:1990961">
    <property type="term" value="P:xenobiotic detoxification by transmembrane export across the plasma membrane"/>
    <property type="evidence" value="ECO:0007669"/>
    <property type="project" value="InterPro"/>
</dbReference>
<dbReference type="eggNOG" id="COG0845">
    <property type="taxonomic scope" value="Bacteria"/>
</dbReference>
<reference evidence="6 7" key="1">
    <citation type="journal article" date="2013" name="PLoS ONE">
        <title>The first genomic and proteomic characterization of a deep-sea sulfate reducer: insights into the piezophilic lifestyle of Desulfovibrio piezophilus.</title>
        <authorList>
            <person name="Pradel N."/>
            <person name="Ji B."/>
            <person name="Gimenez G."/>
            <person name="Talla E."/>
            <person name="Lenoble P."/>
            <person name="Garel M."/>
            <person name="Tamburini C."/>
            <person name="Fourquet P."/>
            <person name="Lebrun R."/>
            <person name="Bertin P."/>
            <person name="Denis Y."/>
            <person name="Pophillat M."/>
            <person name="Barbe V."/>
            <person name="Ollivier B."/>
            <person name="Dolla A."/>
        </authorList>
    </citation>
    <scope>NUCLEOTIDE SEQUENCE [LARGE SCALE GENOMIC DNA]</scope>
    <source>
        <strain evidence="7">DSM 10523 / SB164P1</strain>
    </source>
</reference>
<evidence type="ECO:0000313" key="7">
    <source>
        <dbReference type="Proteomes" id="UP000011724"/>
    </source>
</evidence>
<dbReference type="OrthoDB" id="9784484at2"/>
<dbReference type="InterPro" id="IPR058625">
    <property type="entry name" value="MdtA-like_BSH"/>
</dbReference>
<dbReference type="Proteomes" id="UP000011724">
    <property type="component" value="Chromosome"/>
</dbReference>
<keyword evidence="2" id="KW-0175">Coiled coil</keyword>
<evidence type="ECO:0000259" key="5">
    <source>
        <dbReference type="Pfam" id="PF25975"/>
    </source>
</evidence>